<dbReference type="EMBL" id="CP014687">
    <property type="protein sequence ID" value="AQT05223.1"/>
    <property type="molecule type" value="Genomic_DNA"/>
</dbReference>
<dbReference type="AlphaFoldDB" id="A0A1U9LFH8"/>
<accession>A0A1U9LFH8</accession>
<organism evidence="1 2">
    <name type="scientific">Acetobacter persici</name>
    <dbReference type="NCBI Taxonomy" id="1076596"/>
    <lineage>
        <taxon>Bacteria</taxon>
        <taxon>Pseudomonadati</taxon>
        <taxon>Pseudomonadota</taxon>
        <taxon>Alphaproteobacteria</taxon>
        <taxon>Acetobacterales</taxon>
        <taxon>Acetobacteraceae</taxon>
        <taxon>Acetobacter</taxon>
    </lineage>
</organism>
<protein>
    <submittedName>
        <fullName evidence="1">Uncharacterized protein</fullName>
    </submittedName>
</protein>
<name>A0A1U9LFH8_9PROT</name>
<evidence type="ECO:0000313" key="2">
    <source>
        <dbReference type="Proteomes" id="UP000189055"/>
    </source>
</evidence>
<gene>
    <name evidence="1" type="ORF">A0U91_10440</name>
</gene>
<dbReference type="Proteomes" id="UP000189055">
    <property type="component" value="Chromosome"/>
</dbReference>
<dbReference type="KEGG" id="aper:A0U91_10440"/>
<evidence type="ECO:0000313" key="1">
    <source>
        <dbReference type="EMBL" id="AQT05223.1"/>
    </source>
</evidence>
<reference evidence="1 2" key="1">
    <citation type="submission" date="2016-03" db="EMBL/GenBank/DDBJ databases">
        <title>Acetic acid bacteria sequencing.</title>
        <authorList>
            <person name="Brandt J."/>
            <person name="Jakob F."/>
            <person name="Vogel R.F."/>
        </authorList>
    </citation>
    <scope>NUCLEOTIDE SEQUENCE [LARGE SCALE GENOMIC DNA]</scope>
    <source>
        <strain evidence="1 2">TMW2.1084</strain>
    </source>
</reference>
<sequence>MHIKDLIPEAGFVQRNYCDDCGKLLDLEFSRYDEEISGVRIQIDGLPVLRCSACSKDHLPDLSRLALIDCHKRAVEAGSPVFACVRKKRKNEFKFAKVPFLYDPDDYFYIPGLHRPFDVGFLTPVFFKREVLLKYDNSPSYRVQFASTTYGTIYTGGEYISFGINRNGLVVMWLGDIAKMPESEQYYLRSENVPSDHSIGSEFYEGQIECVFTEISRENRLFKARSAFIEVNVKRFAKKIAHLDNEVMNLALAFNGPVVDTEKERRHLADTLNKIYIESFDNAALGDVLKSLGGDPRNLGSLKRLQGILERLLPKENINSLLSPLYVLYDLRVAYSHLTSAERQRDVFQTVVDRLEIDASASLTDLYDHLIEALIATFERLAELVDIDDAD</sequence>
<proteinExistence type="predicted"/>